<dbReference type="AlphaFoldDB" id="A0A835QA99"/>
<feature type="repeat" description="PPR" evidence="2">
    <location>
        <begin position="240"/>
        <end position="274"/>
    </location>
</feature>
<organism evidence="4 5">
    <name type="scientific">Vanilla planifolia</name>
    <name type="common">Vanilla</name>
    <dbReference type="NCBI Taxonomy" id="51239"/>
    <lineage>
        <taxon>Eukaryota</taxon>
        <taxon>Viridiplantae</taxon>
        <taxon>Streptophyta</taxon>
        <taxon>Embryophyta</taxon>
        <taxon>Tracheophyta</taxon>
        <taxon>Spermatophyta</taxon>
        <taxon>Magnoliopsida</taxon>
        <taxon>Liliopsida</taxon>
        <taxon>Asparagales</taxon>
        <taxon>Orchidaceae</taxon>
        <taxon>Vanilloideae</taxon>
        <taxon>Vanilleae</taxon>
        <taxon>Vanilla</taxon>
    </lineage>
</organism>
<dbReference type="PROSITE" id="PS51375">
    <property type="entry name" value="PPR"/>
    <property type="match status" value="6"/>
</dbReference>
<feature type="chain" id="PRO_5032433169" description="Pentatricopeptide repeat-containing protein" evidence="3">
    <location>
        <begin position="23"/>
        <end position="528"/>
    </location>
</feature>
<dbReference type="Pfam" id="PF13041">
    <property type="entry name" value="PPR_2"/>
    <property type="match status" value="2"/>
</dbReference>
<dbReference type="EMBL" id="JADCNL010000009">
    <property type="protein sequence ID" value="KAG0467071.1"/>
    <property type="molecule type" value="Genomic_DNA"/>
</dbReference>
<dbReference type="Proteomes" id="UP000636800">
    <property type="component" value="Unassembled WGS sequence"/>
</dbReference>
<feature type="repeat" description="PPR" evidence="2">
    <location>
        <begin position="209"/>
        <end position="239"/>
    </location>
</feature>
<feature type="repeat" description="PPR" evidence="2">
    <location>
        <begin position="344"/>
        <end position="378"/>
    </location>
</feature>
<dbReference type="InterPro" id="IPR002885">
    <property type="entry name" value="PPR_rpt"/>
</dbReference>
<feature type="repeat" description="PPR" evidence="2">
    <location>
        <begin position="379"/>
        <end position="413"/>
    </location>
</feature>
<name>A0A835QA99_VANPL</name>
<dbReference type="InterPro" id="IPR046960">
    <property type="entry name" value="PPR_At4g14850-like_plant"/>
</dbReference>
<gene>
    <name evidence="4" type="ORF">HPP92_018651</name>
</gene>
<dbReference type="Gene3D" id="1.25.40.10">
    <property type="entry name" value="Tetratricopeptide repeat domain"/>
    <property type="match status" value="3"/>
</dbReference>
<evidence type="ECO:0000313" key="4">
    <source>
        <dbReference type="EMBL" id="KAG0467071.1"/>
    </source>
</evidence>
<sequence>MRSFFPPTLLTSFKLLFPFSSSSFPTAQLNPTSSGRFIQDHPIFFLLQQARCLPDPRILHTCVVVSGLIHDSFAVSRLVQFFLRPEASDLRYASAIFLSLCHPDVYTWNAIILGQTELGSPESAVSFYFRMRATDSPPNLYTFALLVKACQDHRDGNDSVLLGKKIHGQVMKTGAEDFIVVKNSLLSMYCNLGLLDDARLLFDGNFCRDLISWNVLISAYGKNGDKMTARSLFDKMPQRNLVSWSALLDGYVWSGDCRGALRLFDRLLAEGIKPDVITMVTVLKACACCGALDQGRWIHLYIKHNKLCSDNNLILSTALVDMYCRCGCVDAAFDVFDKMADSGDAALWNAMIGGLSMHGHGHQAVDLFTRMTEKGLAPTEATYVTVLCACSRAGMVDEGVKIFETMEAHGVQPQREHYGCLADLMGRAGKVHKAEEILLGMPMEPQASQWGALMAACRTHKEVEVGERVGKQLIELEPGDGGRYVMLANTYAEAGRWKEVIDARRKMDDRGVKKEAGWSLIEWNGTVL</sequence>
<dbReference type="InterPro" id="IPR046848">
    <property type="entry name" value="E_motif"/>
</dbReference>
<evidence type="ECO:0000313" key="5">
    <source>
        <dbReference type="Proteomes" id="UP000636800"/>
    </source>
</evidence>
<keyword evidence="5" id="KW-1185">Reference proteome</keyword>
<dbReference type="InterPro" id="IPR011990">
    <property type="entry name" value="TPR-like_helical_dom_sf"/>
</dbReference>
<dbReference type="Pfam" id="PF01535">
    <property type="entry name" value="PPR"/>
    <property type="match status" value="3"/>
</dbReference>
<dbReference type="NCBIfam" id="TIGR00756">
    <property type="entry name" value="PPR"/>
    <property type="match status" value="5"/>
</dbReference>
<dbReference type="GO" id="GO:0009451">
    <property type="term" value="P:RNA modification"/>
    <property type="evidence" value="ECO:0007669"/>
    <property type="project" value="InterPro"/>
</dbReference>
<reference evidence="4 5" key="1">
    <citation type="journal article" date="2020" name="Nat. Food">
        <title>A phased Vanilla planifolia genome enables genetic improvement of flavour and production.</title>
        <authorList>
            <person name="Hasing T."/>
            <person name="Tang H."/>
            <person name="Brym M."/>
            <person name="Khazi F."/>
            <person name="Huang T."/>
            <person name="Chambers A.H."/>
        </authorList>
    </citation>
    <scope>NUCLEOTIDE SEQUENCE [LARGE SCALE GENOMIC DNA]</scope>
    <source>
        <tissue evidence="4">Leaf</tissue>
    </source>
</reference>
<dbReference type="GO" id="GO:0003723">
    <property type="term" value="F:RNA binding"/>
    <property type="evidence" value="ECO:0007669"/>
    <property type="project" value="InterPro"/>
</dbReference>
<comment type="caution">
    <text evidence="4">The sequence shown here is derived from an EMBL/GenBank/DDBJ whole genome shotgun (WGS) entry which is preliminary data.</text>
</comment>
<dbReference type="PANTHER" id="PTHR47926:SF365">
    <property type="entry name" value="DYW DOMAIN-CONTAINING PROTEIN"/>
    <property type="match status" value="1"/>
</dbReference>
<protein>
    <recommendedName>
        <fullName evidence="6">Pentatricopeptide repeat-containing protein</fullName>
    </recommendedName>
</protein>
<evidence type="ECO:0000256" key="2">
    <source>
        <dbReference type="PROSITE-ProRule" id="PRU00708"/>
    </source>
</evidence>
<feature type="repeat" description="PPR" evidence="2">
    <location>
        <begin position="312"/>
        <end position="342"/>
    </location>
</feature>
<keyword evidence="3" id="KW-0732">Signal</keyword>
<evidence type="ECO:0000256" key="1">
    <source>
        <dbReference type="ARBA" id="ARBA00022737"/>
    </source>
</evidence>
<proteinExistence type="predicted"/>
<feature type="signal peptide" evidence="3">
    <location>
        <begin position="1"/>
        <end position="22"/>
    </location>
</feature>
<accession>A0A835QA99</accession>
<dbReference type="FunFam" id="1.25.40.10:FF:000348">
    <property type="entry name" value="Pentatricopeptide repeat-containing protein chloroplastic"/>
    <property type="match status" value="1"/>
</dbReference>
<keyword evidence="1" id="KW-0677">Repeat</keyword>
<evidence type="ECO:0008006" key="6">
    <source>
        <dbReference type="Google" id="ProtNLM"/>
    </source>
</evidence>
<feature type="repeat" description="PPR" evidence="2">
    <location>
        <begin position="104"/>
        <end position="138"/>
    </location>
</feature>
<dbReference type="FunFam" id="1.25.40.10:FF:000242">
    <property type="entry name" value="Pentatricopeptide repeat-containing protein"/>
    <property type="match status" value="1"/>
</dbReference>
<dbReference type="PANTHER" id="PTHR47926">
    <property type="entry name" value="PENTATRICOPEPTIDE REPEAT-CONTAINING PROTEIN"/>
    <property type="match status" value="1"/>
</dbReference>
<evidence type="ECO:0000256" key="3">
    <source>
        <dbReference type="SAM" id="SignalP"/>
    </source>
</evidence>
<dbReference type="Pfam" id="PF20431">
    <property type="entry name" value="E_motif"/>
    <property type="match status" value="1"/>
</dbReference>